<keyword evidence="2" id="KW-0812">Transmembrane</keyword>
<dbReference type="AlphaFoldDB" id="A0A921F1U4"/>
<evidence type="ECO:0000313" key="3">
    <source>
        <dbReference type="EMBL" id="HJE90251.1"/>
    </source>
</evidence>
<reference evidence="3" key="1">
    <citation type="journal article" date="2021" name="PeerJ">
        <title>Extensive microbial diversity within the chicken gut microbiome revealed by metagenomics and culture.</title>
        <authorList>
            <person name="Gilroy R."/>
            <person name="Ravi A."/>
            <person name="Getino M."/>
            <person name="Pursley I."/>
            <person name="Horton D.L."/>
            <person name="Alikhan N.F."/>
            <person name="Baker D."/>
            <person name="Gharbi K."/>
            <person name="Hall N."/>
            <person name="Watson M."/>
            <person name="Adriaenssens E.M."/>
            <person name="Foster-Nyarko E."/>
            <person name="Jarju S."/>
            <person name="Secka A."/>
            <person name="Antonio M."/>
            <person name="Oren A."/>
            <person name="Chaudhuri R.R."/>
            <person name="La Ragione R."/>
            <person name="Hildebrand F."/>
            <person name="Pallen M.J."/>
        </authorList>
    </citation>
    <scope>NUCLEOTIDE SEQUENCE</scope>
    <source>
        <strain evidence="3">ChiGjej1B1-18357</strain>
    </source>
</reference>
<reference evidence="3" key="2">
    <citation type="submission" date="2021-09" db="EMBL/GenBank/DDBJ databases">
        <authorList>
            <person name="Gilroy R."/>
        </authorList>
    </citation>
    <scope>NUCLEOTIDE SEQUENCE</scope>
    <source>
        <strain evidence="3">ChiGjej1B1-18357</strain>
    </source>
</reference>
<dbReference type="EMBL" id="DYXM01000081">
    <property type="protein sequence ID" value="HJE90251.1"/>
    <property type="molecule type" value="Genomic_DNA"/>
</dbReference>
<evidence type="ECO:0000256" key="1">
    <source>
        <dbReference type="SAM" id="MobiDB-lite"/>
    </source>
</evidence>
<evidence type="ECO:0008006" key="5">
    <source>
        <dbReference type="Google" id="ProtNLM"/>
    </source>
</evidence>
<feature type="region of interest" description="Disordered" evidence="1">
    <location>
        <begin position="62"/>
        <end position="85"/>
    </location>
</feature>
<name>A0A921F1U4_9ACTN</name>
<comment type="caution">
    <text evidence="3">The sequence shown here is derived from an EMBL/GenBank/DDBJ whole genome shotgun (WGS) entry which is preliminary data.</text>
</comment>
<feature type="transmembrane region" description="Helical" evidence="2">
    <location>
        <begin position="27"/>
        <end position="47"/>
    </location>
</feature>
<proteinExistence type="predicted"/>
<dbReference type="Proteomes" id="UP000776650">
    <property type="component" value="Unassembled WGS sequence"/>
</dbReference>
<evidence type="ECO:0000256" key="2">
    <source>
        <dbReference type="SAM" id="Phobius"/>
    </source>
</evidence>
<gene>
    <name evidence="3" type="ORF">K8V11_04510</name>
</gene>
<dbReference type="RefSeq" id="WP_303911199.1">
    <property type="nucleotide sequence ID" value="NZ_DYXM01000081.1"/>
</dbReference>
<keyword evidence="2" id="KW-1133">Transmembrane helix</keyword>
<protein>
    <recommendedName>
        <fullName evidence="5">UsfY protein</fullName>
    </recommendedName>
</protein>
<keyword evidence="2" id="KW-0472">Membrane</keyword>
<accession>A0A921F1U4</accession>
<sequence length="85" mass="8941">MLIAALALTVAGFAALVIAVATGQIAFAWICIIAGVLGVVLLFVDWVRTVLKRRRLDIETRHAGDDEGGRGAGDGQSPGRSWPGR</sequence>
<evidence type="ECO:0000313" key="4">
    <source>
        <dbReference type="Proteomes" id="UP000776650"/>
    </source>
</evidence>
<organism evidence="3 4">
    <name type="scientific">Dietzia timorensis</name>
    <dbReference type="NCBI Taxonomy" id="499555"/>
    <lineage>
        <taxon>Bacteria</taxon>
        <taxon>Bacillati</taxon>
        <taxon>Actinomycetota</taxon>
        <taxon>Actinomycetes</taxon>
        <taxon>Mycobacteriales</taxon>
        <taxon>Dietziaceae</taxon>
        <taxon>Dietzia</taxon>
    </lineage>
</organism>